<evidence type="ECO:0000256" key="1">
    <source>
        <dbReference type="ARBA" id="ARBA00022737"/>
    </source>
</evidence>
<keyword evidence="2" id="KW-0040">ANK repeat</keyword>
<dbReference type="Pfam" id="PF12796">
    <property type="entry name" value="Ank_2"/>
    <property type="match status" value="2"/>
</dbReference>
<dbReference type="OrthoDB" id="426293at2759"/>
<dbReference type="EMBL" id="OB662562">
    <property type="protein sequence ID" value="CAD7230249.1"/>
    <property type="molecule type" value="Genomic_DNA"/>
</dbReference>
<protein>
    <submittedName>
        <fullName evidence="3">Uncharacterized protein</fullName>
    </submittedName>
</protein>
<keyword evidence="1" id="KW-0677">Repeat</keyword>
<dbReference type="SUPFAM" id="SSF48403">
    <property type="entry name" value="Ankyrin repeat"/>
    <property type="match status" value="1"/>
</dbReference>
<evidence type="ECO:0000313" key="3">
    <source>
        <dbReference type="EMBL" id="CAD7230249.1"/>
    </source>
</evidence>
<dbReference type="InterPro" id="IPR017441">
    <property type="entry name" value="Protein_kinase_ATP_BS"/>
</dbReference>
<evidence type="ECO:0000256" key="2">
    <source>
        <dbReference type="ARBA" id="ARBA00023043"/>
    </source>
</evidence>
<dbReference type="PROSITE" id="PS50297">
    <property type="entry name" value="ANK_REP_REGION"/>
    <property type="match status" value="2"/>
</dbReference>
<dbReference type="GO" id="GO:0004672">
    <property type="term" value="F:protein kinase activity"/>
    <property type="evidence" value="ECO:0007669"/>
    <property type="project" value="InterPro"/>
</dbReference>
<dbReference type="InterPro" id="IPR002110">
    <property type="entry name" value="Ankyrin_rpt"/>
</dbReference>
<dbReference type="PANTHER" id="PTHR24173:SF74">
    <property type="entry name" value="ANKYRIN REPEAT DOMAIN-CONTAINING PROTEIN 16"/>
    <property type="match status" value="1"/>
</dbReference>
<dbReference type="InterPro" id="IPR036770">
    <property type="entry name" value="Ankyrin_rpt-contain_sf"/>
</dbReference>
<dbReference type="AlphaFoldDB" id="A0A7R8ZQB7"/>
<proteinExistence type="predicted"/>
<organism evidence="3">
    <name type="scientific">Cyprideis torosa</name>
    <dbReference type="NCBI Taxonomy" id="163714"/>
    <lineage>
        <taxon>Eukaryota</taxon>
        <taxon>Metazoa</taxon>
        <taxon>Ecdysozoa</taxon>
        <taxon>Arthropoda</taxon>
        <taxon>Crustacea</taxon>
        <taxon>Oligostraca</taxon>
        <taxon>Ostracoda</taxon>
        <taxon>Podocopa</taxon>
        <taxon>Podocopida</taxon>
        <taxon>Cytherocopina</taxon>
        <taxon>Cytheroidea</taxon>
        <taxon>Cytherideidae</taxon>
        <taxon>Cyprideis</taxon>
    </lineage>
</organism>
<sequence>MSDSKTATTALHRAAHKGDVRRVGVLVEKRKEDLWTKTEHGWLPIHVAARHGGPDVVRFFIEYANNHPKDGDMINAQDNWGATPLHLAAVKGDAASLEVLVGEGRADPWIKAENGWLPIHEAAWCGQPEAVRFFLKYNASHPERGDMLNERDNYGRTPLPHAVQMGHVECVRLLLEAGADVTIANEKGNTPVDLADEGSDILSLLTRKLSLLTRKKAMDDKYDFLHHKVLGEGAFGLVTVAVHKLTGERFAKKNTKLIREHEKLEREIEVMEKLRHPNIVELLEHSSVEEEGGTSITLIMELCDQSLHNWLKTHPFEKRCRQNVTSMLVGLSEGLAFIHEQKIIHRDLHTANVLMKLVNGKEIIKITDFGLSIAVNTGYTLHTDRVGWQLCQPPEVRVDDERRRLRYDYKVDVYAEGLIFYELLANFEFNERVKRLQSAI</sequence>
<dbReference type="Pfam" id="PF00069">
    <property type="entry name" value="Pkinase"/>
    <property type="match status" value="1"/>
</dbReference>
<feature type="non-terminal residue" evidence="3">
    <location>
        <position position="440"/>
    </location>
</feature>
<name>A0A7R8ZQB7_9CRUS</name>
<reference evidence="3" key="1">
    <citation type="submission" date="2020-11" db="EMBL/GenBank/DDBJ databases">
        <authorList>
            <person name="Tran Van P."/>
        </authorList>
    </citation>
    <scope>NUCLEOTIDE SEQUENCE</scope>
</reference>
<dbReference type="GO" id="GO:0005524">
    <property type="term" value="F:ATP binding"/>
    <property type="evidence" value="ECO:0007669"/>
    <property type="project" value="UniProtKB-UniRule"/>
</dbReference>
<dbReference type="CDD" id="cd00180">
    <property type="entry name" value="PKc"/>
    <property type="match status" value="1"/>
</dbReference>
<dbReference type="PANTHER" id="PTHR24173">
    <property type="entry name" value="ANKYRIN REPEAT CONTAINING"/>
    <property type="match status" value="1"/>
</dbReference>
<dbReference type="PROSITE" id="PS00107">
    <property type="entry name" value="PROTEIN_KINASE_ATP"/>
    <property type="match status" value="1"/>
</dbReference>
<dbReference type="InterPro" id="IPR000719">
    <property type="entry name" value="Prot_kinase_dom"/>
</dbReference>
<dbReference type="PROSITE" id="PS50088">
    <property type="entry name" value="ANK_REPEAT"/>
    <property type="match status" value="2"/>
</dbReference>
<accession>A0A7R8ZQB7</accession>
<dbReference type="PRINTS" id="PR01415">
    <property type="entry name" value="ANKYRIN"/>
</dbReference>
<dbReference type="SMART" id="SM00248">
    <property type="entry name" value="ANK"/>
    <property type="match status" value="5"/>
</dbReference>
<dbReference type="Gene3D" id="1.10.510.10">
    <property type="entry name" value="Transferase(Phosphotransferase) domain 1"/>
    <property type="match status" value="1"/>
</dbReference>
<dbReference type="Gene3D" id="1.25.40.20">
    <property type="entry name" value="Ankyrin repeat-containing domain"/>
    <property type="match status" value="2"/>
</dbReference>
<dbReference type="PIRSF" id="PIRSF000654">
    <property type="entry name" value="Integrin-linked_kinase"/>
    <property type="match status" value="1"/>
</dbReference>
<dbReference type="SUPFAM" id="SSF56112">
    <property type="entry name" value="Protein kinase-like (PK-like)"/>
    <property type="match status" value="1"/>
</dbReference>
<dbReference type="PROSITE" id="PS50011">
    <property type="entry name" value="PROTEIN_KINASE_DOM"/>
    <property type="match status" value="1"/>
</dbReference>
<gene>
    <name evidence="3" type="ORF">CTOB1V02_LOCUS8111</name>
</gene>
<dbReference type="InterPro" id="IPR011009">
    <property type="entry name" value="Kinase-like_dom_sf"/>
</dbReference>